<sequence>MEENKMEVMTTPPVEPEDKENELDRLLKHMSTNHKSFVVRDRTGLRISFAGLLPITTGENGEQRIWGGSVILNGGELEFPQVDYKVKVGVKRKLNPKLTCNRSKGIIKQSEIFVLTYQLPESSIEAVKLTLLIDGSPHEVPLCKAPKADYYWLGKDTKVPGPKDLIKERQQVSSPKTDPTFKNLSPGRIEEIPEGLKEFLLNGKGLESTCKLLYPHCISLFRDLSNMKLEKFDIKEHLGNGNATDDRRDFLYLFDTNRDPWSGTRGNQGRRNENLDEDLDIPTCTGNIKYDLKLCRYTDLIHHLKTFYENIITTEVTSIEELLTEKLVNGLGRVARYNMNGLCCCTPCKPRYRRLVDSIYPRAVTDGLLHSNMQKLTFYAISHPEKLERIGEYLVMRMVRDLSRQRPVQVKRQENLKPILALESKLKAAQASFGGQLHETMEKWLSCSSKHDASITRFMEATDSFNQKKQFDEFVKLLTRKTERIESLIKGVQR</sequence>
<dbReference type="OrthoDB" id="5786155at2759"/>
<proteinExistence type="predicted"/>
<dbReference type="GO" id="GO:0072659">
    <property type="term" value="P:protein localization to plasma membrane"/>
    <property type="evidence" value="ECO:0007669"/>
    <property type="project" value="TreeGrafter"/>
</dbReference>
<dbReference type="InterPro" id="IPR051851">
    <property type="entry name" value="EFR3_Homologs"/>
</dbReference>
<dbReference type="GO" id="GO:0005886">
    <property type="term" value="C:plasma membrane"/>
    <property type="evidence" value="ECO:0007669"/>
    <property type="project" value="TreeGrafter"/>
</dbReference>
<dbReference type="PANTHER" id="PTHR12444">
    <property type="entry name" value="PROTEIN EFR3 HOMOLOG CMP44E"/>
    <property type="match status" value="1"/>
</dbReference>
<dbReference type="InParanoid" id="G0PE62"/>
<dbReference type="EMBL" id="GL380305">
    <property type="protein sequence ID" value="EGT52677.1"/>
    <property type="molecule type" value="Genomic_DNA"/>
</dbReference>
<gene>
    <name evidence="1" type="ORF">CAEBREN_30642</name>
</gene>
<organism evidence="2">
    <name type="scientific">Caenorhabditis brenneri</name>
    <name type="common">Nematode worm</name>
    <dbReference type="NCBI Taxonomy" id="135651"/>
    <lineage>
        <taxon>Eukaryota</taxon>
        <taxon>Metazoa</taxon>
        <taxon>Ecdysozoa</taxon>
        <taxon>Nematoda</taxon>
        <taxon>Chromadorea</taxon>
        <taxon>Rhabditida</taxon>
        <taxon>Rhabditina</taxon>
        <taxon>Rhabditomorpha</taxon>
        <taxon>Rhabditoidea</taxon>
        <taxon>Rhabditidae</taxon>
        <taxon>Peloderinae</taxon>
        <taxon>Caenorhabditis</taxon>
    </lineage>
</organism>
<dbReference type="AlphaFoldDB" id="G0PE62"/>
<dbReference type="eggNOG" id="KOG1877">
    <property type="taxonomic scope" value="Eukaryota"/>
</dbReference>
<protein>
    <submittedName>
        <fullName evidence="1">Uncharacterized protein</fullName>
    </submittedName>
</protein>
<dbReference type="HOGENOM" id="CLU_552344_0_0_1"/>
<dbReference type="STRING" id="135651.G0PE62"/>
<evidence type="ECO:0000313" key="1">
    <source>
        <dbReference type="EMBL" id="EGT52677.1"/>
    </source>
</evidence>
<accession>G0PE62</accession>
<keyword evidence="2" id="KW-1185">Reference proteome</keyword>
<name>G0PE62_CAEBE</name>
<reference evidence="2" key="1">
    <citation type="submission" date="2011-07" db="EMBL/GenBank/DDBJ databases">
        <authorList>
            <consortium name="Caenorhabditis brenneri Sequencing and Analysis Consortium"/>
            <person name="Wilson R.K."/>
        </authorList>
    </citation>
    <scope>NUCLEOTIDE SEQUENCE [LARGE SCALE GENOMIC DNA]</scope>
    <source>
        <strain evidence="2">PB2801</strain>
    </source>
</reference>
<dbReference type="Proteomes" id="UP000008068">
    <property type="component" value="Unassembled WGS sequence"/>
</dbReference>
<evidence type="ECO:0000313" key="2">
    <source>
        <dbReference type="Proteomes" id="UP000008068"/>
    </source>
</evidence>
<dbReference type="PANTHER" id="PTHR12444:SF8">
    <property type="entry name" value="PROTEIN EFR3 HOMOLOG CMP44E"/>
    <property type="match status" value="1"/>
</dbReference>